<dbReference type="VEuPathDB" id="FungiDB:AMAG_06908"/>
<keyword evidence="1" id="KW-0812">Transmembrane</keyword>
<evidence type="ECO:0000313" key="2">
    <source>
        <dbReference type="EMBL" id="KNE61158.1"/>
    </source>
</evidence>
<evidence type="ECO:0000256" key="1">
    <source>
        <dbReference type="SAM" id="Phobius"/>
    </source>
</evidence>
<keyword evidence="3" id="KW-1185">Reference proteome</keyword>
<proteinExistence type="predicted"/>
<dbReference type="Proteomes" id="UP000054350">
    <property type="component" value="Unassembled WGS sequence"/>
</dbReference>
<gene>
    <name evidence="2" type="ORF">AMAG_06908</name>
</gene>
<keyword evidence="1" id="KW-1133">Transmembrane helix</keyword>
<reference evidence="3" key="2">
    <citation type="submission" date="2009-11" db="EMBL/GenBank/DDBJ databases">
        <title>The Genome Sequence of Allomyces macrogynus strain ATCC 38327.</title>
        <authorList>
            <consortium name="The Broad Institute Genome Sequencing Platform"/>
            <person name="Russ C."/>
            <person name="Cuomo C."/>
            <person name="Shea T."/>
            <person name="Young S.K."/>
            <person name="Zeng Q."/>
            <person name="Koehrsen M."/>
            <person name="Haas B."/>
            <person name="Borodovsky M."/>
            <person name="Guigo R."/>
            <person name="Alvarado L."/>
            <person name="Berlin A."/>
            <person name="Borenstein D."/>
            <person name="Chen Z."/>
            <person name="Engels R."/>
            <person name="Freedman E."/>
            <person name="Gellesch M."/>
            <person name="Goldberg J."/>
            <person name="Griggs A."/>
            <person name="Gujja S."/>
            <person name="Heiman D."/>
            <person name="Hepburn T."/>
            <person name="Howarth C."/>
            <person name="Jen D."/>
            <person name="Larson L."/>
            <person name="Lewis B."/>
            <person name="Mehta T."/>
            <person name="Park D."/>
            <person name="Pearson M."/>
            <person name="Roberts A."/>
            <person name="Saif S."/>
            <person name="Shenoy N."/>
            <person name="Sisk P."/>
            <person name="Stolte C."/>
            <person name="Sykes S."/>
            <person name="Walk T."/>
            <person name="White J."/>
            <person name="Yandava C."/>
            <person name="Burger G."/>
            <person name="Gray M.W."/>
            <person name="Holland P.W.H."/>
            <person name="King N."/>
            <person name="Lang F.B.F."/>
            <person name="Roger A.J."/>
            <person name="Ruiz-Trillo I."/>
            <person name="Lander E."/>
            <person name="Nusbaum C."/>
        </authorList>
    </citation>
    <scope>NUCLEOTIDE SEQUENCE [LARGE SCALE GENOMIC DNA]</scope>
    <source>
        <strain evidence="3">ATCC 38327</strain>
    </source>
</reference>
<protein>
    <submittedName>
        <fullName evidence="2">Uncharacterized protein</fullName>
    </submittedName>
</protein>
<dbReference type="AlphaFoldDB" id="A0A0L0SF45"/>
<dbReference type="OrthoDB" id="3026777at2759"/>
<dbReference type="EMBL" id="GG745337">
    <property type="protein sequence ID" value="KNE61158.1"/>
    <property type="molecule type" value="Genomic_DNA"/>
</dbReference>
<evidence type="ECO:0000313" key="3">
    <source>
        <dbReference type="Proteomes" id="UP000054350"/>
    </source>
</evidence>
<organism evidence="2 3">
    <name type="scientific">Allomyces macrogynus (strain ATCC 38327)</name>
    <name type="common">Allomyces javanicus var. macrogynus</name>
    <dbReference type="NCBI Taxonomy" id="578462"/>
    <lineage>
        <taxon>Eukaryota</taxon>
        <taxon>Fungi</taxon>
        <taxon>Fungi incertae sedis</taxon>
        <taxon>Blastocladiomycota</taxon>
        <taxon>Blastocladiomycetes</taxon>
        <taxon>Blastocladiales</taxon>
        <taxon>Blastocladiaceae</taxon>
        <taxon>Allomyces</taxon>
    </lineage>
</organism>
<feature type="transmembrane region" description="Helical" evidence="1">
    <location>
        <begin position="29"/>
        <end position="53"/>
    </location>
</feature>
<reference evidence="2 3" key="1">
    <citation type="submission" date="2009-11" db="EMBL/GenBank/DDBJ databases">
        <title>Annotation of Allomyces macrogynus ATCC 38327.</title>
        <authorList>
            <consortium name="The Broad Institute Genome Sequencing Platform"/>
            <person name="Russ C."/>
            <person name="Cuomo C."/>
            <person name="Burger G."/>
            <person name="Gray M.W."/>
            <person name="Holland P.W.H."/>
            <person name="King N."/>
            <person name="Lang F.B.F."/>
            <person name="Roger A.J."/>
            <person name="Ruiz-Trillo I."/>
            <person name="Young S.K."/>
            <person name="Zeng Q."/>
            <person name="Gargeya S."/>
            <person name="Fitzgerald M."/>
            <person name="Haas B."/>
            <person name="Abouelleil A."/>
            <person name="Alvarado L."/>
            <person name="Arachchi H.M."/>
            <person name="Berlin A."/>
            <person name="Chapman S.B."/>
            <person name="Gearin G."/>
            <person name="Goldberg J."/>
            <person name="Griggs A."/>
            <person name="Gujja S."/>
            <person name="Hansen M."/>
            <person name="Heiman D."/>
            <person name="Howarth C."/>
            <person name="Larimer J."/>
            <person name="Lui A."/>
            <person name="MacDonald P.J.P."/>
            <person name="McCowen C."/>
            <person name="Montmayeur A."/>
            <person name="Murphy C."/>
            <person name="Neiman D."/>
            <person name="Pearson M."/>
            <person name="Priest M."/>
            <person name="Roberts A."/>
            <person name="Saif S."/>
            <person name="Shea T."/>
            <person name="Sisk P."/>
            <person name="Stolte C."/>
            <person name="Sykes S."/>
            <person name="Wortman J."/>
            <person name="Nusbaum C."/>
            <person name="Birren B."/>
        </authorList>
    </citation>
    <scope>NUCLEOTIDE SEQUENCE [LARGE SCALE GENOMIC DNA]</scope>
    <source>
        <strain evidence="2 3">ATCC 38327</strain>
    </source>
</reference>
<keyword evidence="1" id="KW-0472">Membrane</keyword>
<name>A0A0L0SF45_ALLM3</name>
<accession>A0A0L0SF45</accession>
<sequence length="107" mass="11342">MRSLLTQKVPASLVRTVHAIVSVMHSLGLILAPILFNAVYAATVCVADSAVYFMGEGIWKIALALSLAGQRKDLVPHGPDAGPDSASVVAEMEAENMIEEIMTNVAH</sequence>